<organism evidence="1 2">
    <name type="scientific">Lachnoanaerobaculum saburreum DSM 3986</name>
    <dbReference type="NCBI Taxonomy" id="887325"/>
    <lineage>
        <taxon>Bacteria</taxon>
        <taxon>Bacillati</taxon>
        <taxon>Bacillota</taxon>
        <taxon>Clostridia</taxon>
        <taxon>Lachnospirales</taxon>
        <taxon>Lachnospiraceae</taxon>
        <taxon>Lachnoanaerobaculum</taxon>
    </lineage>
</organism>
<gene>
    <name evidence="1" type="ORF">HMPREF0381_1592</name>
</gene>
<dbReference type="Proteomes" id="UP000003434">
    <property type="component" value="Unassembled WGS sequence"/>
</dbReference>
<protein>
    <submittedName>
        <fullName evidence="1">Uncharacterized protein</fullName>
    </submittedName>
</protein>
<accession>E6LNQ7</accession>
<name>E6LNQ7_9FIRM</name>
<dbReference type="AlphaFoldDB" id="E6LNQ7"/>
<dbReference type="HOGENOM" id="CLU_3243923_0_0_9"/>
<comment type="caution">
    <text evidence="1">The sequence shown here is derived from an EMBL/GenBank/DDBJ whole genome shotgun (WGS) entry which is preliminary data.</text>
</comment>
<evidence type="ECO:0000313" key="1">
    <source>
        <dbReference type="EMBL" id="EFU76505.1"/>
    </source>
</evidence>
<proteinExistence type="predicted"/>
<dbReference type="eggNOG" id="ENOG5030H3N">
    <property type="taxonomic scope" value="Bacteria"/>
</dbReference>
<sequence>MDQYVCNYRTIGDISTTDSSFLPSVYNFYKNDIIMPKKSQDDM</sequence>
<reference evidence="1 2" key="1">
    <citation type="submission" date="2010-12" db="EMBL/GenBank/DDBJ databases">
        <authorList>
            <person name="Muzny D."/>
            <person name="Qin X."/>
            <person name="Deng J."/>
            <person name="Jiang H."/>
            <person name="Liu Y."/>
            <person name="Qu J."/>
            <person name="Song X.-Z."/>
            <person name="Zhang L."/>
            <person name="Thornton R."/>
            <person name="Coyle M."/>
            <person name="Francisco L."/>
            <person name="Jackson L."/>
            <person name="Javaid M."/>
            <person name="Korchina V."/>
            <person name="Kovar C."/>
            <person name="Mata R."/>
            <person name="Mathew T."/>
            <person name="Ngo R."/>
            <person name="Nguyen L."/>
            <person name="Nguyen N."/>
            <person name="Okwuonu G."/>
            <person name="Ongeri F."/>
            <person name="Pham C."/>
            <person name="Simmons D."/>
            <person name="Wilczek-Boney K."/>
            <person name="Hale W."/>
            <person name="Jakkamsetti A."/>
            <person name="Pham P."/>
            <person name="Ruth R."/>
            <person name="San Lucas F."/>
            <person name="Warren J."/>
            <person name="Zhang J."/>
            <person name="Zhao Z."/>
            <person name="Zhou C."/>
            <person name="Zhu D."/>
            <person name="Lee S."/>
            <person name="Bess C."/>
            <person name="Blankenburg K."/>
            <person name="Forbes L."/>
            <person name="Fu Q."/>
            <person name="Gubbala S."/>
            <person name="Hirani K."/>
            <person name="Jayaseelan J.C."/>
            <person name="Lara F."/>
            <person name="Munidasa M."/>
            <person name="Palculict T."/>
            <person name="Patil S."/>
            <person name="Pu L.-L."/>
            <person name="Saada N."/>
            <person name="Tang L."/>
            <person name="Weissenberger G."/>
            <person name="Zhu Y."/>
            <person name="Hemphill L."/>
            <person name="Shang Y."/>
            <person name="Youmans B."/>
            <person name="Ayvaz T."/>
            <person name="Ross M."/>
            <person name="Santibanez J."/>
            <person name="Aqrawi P."/>
            <person name="Gross S."/>
            <person name="Joshi V."/>
            <person name="Fowler G."/>
            <person name="Nazareth L."/>
            <person name="Reid J."/>
            <person name="Worley K."/>
            <person name="Petrosino J."/>
            <person name="Highlander S."/>
            <person name="Gibbs R."/>
        </authorList>
    </citation>
    <scope>NUCLEOTIDE SEQUENCE [LARGE SCALE GENOMIC DNA]</scope>
    <source>
        <strain evidence="1 2">DSM 3986</strain>
    </source>
</reference>
<dbReference type="EMBL" id="AEPW01000063">
    <property type="protein sequence ID" value="EFU76505.1"/>
    <property type="molecule type" value="Genomic_DNA"/>
</dbReference>
<feature type="non-terminal residue" evidence="1">
    <location>
        <position position="43"/>
    </location>
</feature>
<evidence type="ECO:0000313" key="2">
    <source>
        <dbReference type="Proteomes" id="UP000003434"/>
    </source>
</evidence>